<dbReference type="EMBL" id="BMWG01000003">
    <property type="protein sequence ID" value="GGZ23661.1"/>
    <property type="molecule type" value="Genomic_DNA"/>
</dbReference>
<name>A0A918PX37_9ACTN</name>
<sequence length="59" mass="6554">MSDAPTCCGRPMSRSGSQYVCKKCKSWVQPGVITHHPGDSDPNPDEVLRRVLAREGRTR</sequence>
<organism evidence="1 2">
    <name type="scientific">Streptomyces inusitatus</name>
    <dbReference type="NCBI Taxonomy" id="68221"/>
    <lineage>
        <taxon>Bacteria</taxon>
        <taxon>Bacillati</taxon>
        <taxon>Actinomycetota</taxon>
        <taxon>Actinomycetes</taxon>
        <taxon>Kitasatosporales</taxon>
        <taxon>Streptomycetaceae</taxon>
        <taxon>Streptomyces</taxon>
    </lineage>
</organism>
<gene>
    <name evidence="1" type="ORF">GCM10010387_16070</name>
</gene>
<evidence type="ECO:0000313" key="1">
    <source>
        <dbReference type="EMBL" id="GGZ23661.1"/>
    </source>
</evidence>
<reference evidence="1" key="1">
    <citation type="journal article" date="2014" name="Int. J. Syst. Evol. Microbiol.">
        <title>Complete genome sequence of Corynebacterium casei LMG S-19264T (=DSM 44701T), isolated from a smear-ripened cheese.</title>
        <authorList>
            <consortium name="US DOE Joint Genome Institute (JGI-PGF)"/>
            <person name="Walter F."/>
            <person name="Albersmeier A."/>
            <person name="Kalinowski J."/>
            <person name="Ruckert C."/>
        </authorList>
    </citation>
    <scope>NUCLEOTIDE SEQUENCE</scope>
    <source>
        <strain evidence="1">JCM 4988</strain>
    </source>
</reference>
<dbReference type="Proteomes" id="UP000630936">
    <property type="component" value="Unassembled WGS sequence"/>
</dbReference>
<proteinExistence type="predicted"/>
<dbReference type="RefSeq" id="WP_190122226.1">
    <property type="nucleotide sequence ID" value="NZ_BMWG01000003.1"/>
</dbReference>
<keyword evidence="2" id="KW-1185">Reference proteome</keyword>
<accession>A0A918PX37</accession>
<protein>
    <submittedName>
        <fullName evidence="1">Uncharacterized protein</fullName>
    </submittedName>
</protein>
<dbReference type="AlphaFoldDB" id="A0A918PX37"/>
<reference evidence="1" key="2">
    <citation type="submission" date="2020-09" db="EMBL/GenBank/DDBJ databases">
        <authorList>
            <person name="Sun Q."/>
            <person name="Ohkuma M."/>
        </authorList>
    </citation>
    <scope>NUCLEOTIDE SEQUENCE</scope>
    <source>
        <strain evidence="1">JCM 4988</strain>
    </source>
</reference>
<evidence type="ECO:0000313" key="2">
    <source>
        <dbReference type="Proteomes" id="UP000630936"/>
    </source>
</evidence>
<comment type="caution">
    <text evidence="1">The sequence shown here is derived from an EMBL/GenBank/DDBJ whole genome shotgun (WGS) entry which is preliminary data.</text>
</comment>